<evidence type="ECO:0000313" key="2">
    <source>
        <dbReference type="Proteomes" id="UP001500740"/>
    </source>
</evidence>
<comment type="caution">
    <text evidence="1">The sequence shown here is derived from an EMBL/GenBank/DDBJ whole genome shotgun (WGS) entry which is preliminary data.</text>
</comment>
<evidence type="ECO:0008006" key="3">
    <source>
        <dbReference type="Google" id="ProtNLM"/>
    </source>
</evidence>
<dbReference type="Proteomes" id="UP001500740">
    <property type="component" value="Unassembled WGS sequence"/>
</dbReference>
<sequence>MKKLLVLTILLGAIFGLTPTETAVGDESGPITVLELPDMH</sequence>
<dbReference type="RefSeq" id="WP_343782739.1">
    <property type="nucleotide sequence ID" value="NZ_BAAACZ010000010.1"/>
</dbReference>
<evidence type="ECO:0000313" key="1">
    <source>
        <dbReference type="EMBL" id="GAA0460113.1"/>
    </source>
</evidence>
<gene>
    <name evidence="1" type="ORF">GCM10008935_14290</name>
</gene>
<keyword evidence="2" id="KW-1185">Reference proteome</keyword>
<protein>
    <recommendedName>
        <fullName evidence="3">Phosphatase</fullName>
    </recommendedName>
</protein>
<reference evidence="2" key="1">
    <citation type="journal article" date="2019" name="Int. J. Syst. Evol. Microbiol.">
        <title>The Global Catalogue of Microorganisms (GCM) 10K type strain sequencing project: providing services to taxonomists for standard genome sequencing and annotation.</title>
        <authorList>
            <consortium name="The Broad Institute Genomics Platform"/>
            <consortium name="The Broad Institute Genome Sequencing Center for Infectious Disease"/>
            <person name="Wu L."/>
            <person name="Ma J."/>
        </authorList>
    </citation>
    <scope>NUCLEOTIDE SEQUENCE [LARGE SCALE GENOMIC DNA]</scope>
    <source>
        <strain evidence="2">JCM 14193</strain>
    </source>
</reference>
<accession>A0ABP3JPM4</accession>
<proteinExistence type="predicted"/>
<name>A0ABP3JPM4_9BACI</name>
<organism evidence="1 2">
    <name type="scientific">Alkalibacillus silvisoli</name>
    <dbReference type="NCBI Taxonomy" id="392823"/>
    <lineage>
        <taxon>Bacteria</taxon>
        <taxon>Bacillati</taxon>
        <taxon>Bacillota</taxon>
        <taxon>Bacilli</taxon>
        <taxon>Bacillales</taxon>
        <taxon>Bacillaceae</taxon>
        <taxon>Alkalibacillus</taxon>
    </lineage>
</organism>
<dbReference type="EMBL" id="BAAACZ010000010">
    <property type="protein sequence ID" value="GAA0460113.1"/>
    <property type="molecule type" value="Genomic_DNA"/>
</dbReference>